<gene>
    <name evidence="1" type="ORF">SRAS04492_LOCUS5217</name>
</gene>
<reference evidence="1" key="1">
    <citation type="submission" date="2021-01" db="EMBL/GenBank/DDBJ databases">
        <authorList>
            <person name="Corre E."/>
            <person name="Pelletier E."/>
            <person name="Niang G."/>
            <person name="Scheremetjew M."/>
            <person name="Finn R."/>
            <person name="Kale V."/>
            <person name="Holt S."/>
            <person name="Cochrane G."/>
            <person name="Meng A."/>
            <person name="Brown T."/>
            <person name="Cohen L."/>
        </authorList>
    </citation>
    <scope>NUCLEOTIDE SEQUENCE</scope>
    <source>
        <strain evidence="1">Ras09</strain>
    </source>
</reference>
<proteinExistence type="predicted"/>
<protein>
    <submittedName>
        <fullName evidence="1">Uncharacterized protein</fullName>
    </submittedName>
</protein>
<accession>A0A7S3CP61</accession>
<dbReference type="EMBL" id="HBIA01010129">
    <property type="protein sequence ID" value="CAE0233416.1"/>
    <property type="molecule type" value="Transcribed_RNA"/>
</dbReference>
<dbReference type="AlphaFoldDB" id="A0A7S3CP61"/>
<organism evidence="1">
    <name type="scientific">Strombidium rassoulzadegani</name>
    <dbReference type="NCBI Taxonomy" id="1082188"/>
    <lineage>
        <taxon>Eukaryota</taxon>
        <taxon>Sar</taxon>
        <taxon>Alveolata</taxon>
        <taxon>Ciliophora</taxon>
        <taxon>Intramacronucleata</taxon>
        <taxon>Spirotrichea</taxon>
        <taxon>Oligotrichia</taxon>
        <taxon>Strombidiidae</taxon>
        <taxon>Strombidium</taxon>
    </lineage>
</organism>
<evidence type="ECO:0000313" key="1">
    <source>
        <dbReference type="EMBL" id="CAE0233416.1"/>
    </source>
</evidence>
<name>A0A7S3CP61_9SPIT</name>
<sequence>MEDIEQSVNIIEILEQDLLKEKSYEKNQLICGERAKAQLLIDEKFVMEIQENYPIQFQSQKGSLKLMARGRLMDELVRREGFQGGYIGVSFLEMDYSVNEAEYLLKVFGRVFDQK</sequence>